<keyword evidence="11" id="KW-1185">Reference proteome</keyword>
<evidence type="ECO:0000313" key="10">
    <source>
        <dbReference type="EMBL" id="ROP90996.1"/>
    </source>
</evidence>
<dbReference type="GO" id="GO:0160237">
    <property type="term" value="F:D-Ala-D-Ala dipeptidase activity"/>
    <property type="evidence" value="ECO:0007669"/>
    <property type="project" value="UniProtKB-EC"/>
</dbReference>
<evidence type="ECO:0000256" key="5">
    <source>
        <dbReference type="ARBA" id="ARBA00022833"/>
    </source>
</evidence>
<comment type="catalytic activity">
    <reaction evidence="1 9">
        <text>D-alanyl-D-alanine + H2O = 2 D-alanine</text>
        <dbReference type="Rhea" id="RHEA:20661"/>
        <dbReference type="ChEBI" id="CHEBI:15377"/>
        <dbReference type="ChEBI" id="CHEBI:57416"/>
        <dbReference type="ChEBI" id="CHEBI:57822"/>
        <dbReference type="EC" id="3.4.13.22"/>
    </reaction>
</comment>
<dbReference type="Proteomes" id="UP000278222">
    <property type="component" value="Unassembled WGS sequence"/>
</dbReference>
<feature type="active site" description="Proton donor/acceptor" evidence="9">
    <location>
        <position position="157"/>
    </location>
</feature>
<dbReference type="PIRSF" id="PIRSF026671">
    <property type="entry name" value="AA_dipeptidase"/>
    <property type="match status" value="1"/>
</dbReference>
<dbReference type="PANTHER" id="PTHR43126">
    <property type="entry name" value="D-ALANYL-D-ALANINE DIPEPTIDASE"/>
    <property type="match status" value="1"/>
</dbReference>
<keyword evidence="3 9" id="KW-0479">Metal-binding</keyword>
<dbReference type="HAMAP" id="MF_01924">
    <property type="entry name" value="A_A_dipeptidase"/>
    <property type="match status" value="1"/>
</dbReference>
<gene>
    <name evidence="9" type="primary">ddpX</name>
    <name evidence="10" type="ORF">EDC65_2856</name>
</gene>
<proteinExistence type="inferred from homology"/>
<evidence type="ECO:0000256" key="4">
    <source>
        <dbReference type="ARBA" id="ARBA00022801"/>
    </source>
</evidence>
<dbReference type="GO" id="GO:0008270">
    <property type="term" value="F:zinc ion binding"/>
    <property type="evidence" value="ECO:0007669"/>
    <property type="project" value="UniProtKB-UniRule"/>
</dbReference>
<dbReference type="Pfam" id="PF01427">
    <property type="entry name" value="Peptidase_M15"/>
    <property type="match status" value="1"/>
</dbReference>
<feature type="site" description="Transition state stabilizer" evidence="9">
    <location>
        <position position="66"/>
    </location>
</feature>
<comment type="function">
    <text evidence="9">Catalyzes hydrolysis of the D-alanyl-D-alanine dipeptide.</text>
</comment>
<keyword evidence="4 9" id="KW-0378">Hydrolase</keyword>
<feature type="binding site" evidence="9">
    <location>
        <position position="160"/>
    </location>
    <ligand>
        <name>Zn(2+)</name>
        <dbReference type="ChEBI" id="CHEBI:29105"/>
        <note>catalytic</note>
    </ligand>
</feature>
<organism evidence="10 11">
    <name type="scientific">Stella humosa</name>
    <dbReference type="NCBI Taxonomy" id="94"/>
    <lineage>
        <taxon>Bacteria</taxon>
        <taxon>Pseudomonadati</taxon>
        <taxon>Pseudomonadota</taxon>
        <taxon>Alphaproteobacteria</taxon>
        <taxon>Rhodospirillales</taxon>
        <taxon>Stellaceae</taxon>
        <taxon>Stella</taxon>
    </lineage>
</organism>
<dbReference type="AlphaFoldDB" id="A0A3N1LKP2"/>
<dbReference type="GO" id="GO:0008237">
    <property type="term" value="F:metallopeptidase activity"/>
    <property type="evidence" value="ECO:0007669"/>
    <property type="project" value="UniProtKB-KW"/>
</dbReference>
<evidence type="ECO:0000256" key="6">
    <source>
        <dbReference type="ARBA" id="ARBA00022997"/>
    </source>
</evidence>
<dbReference type="InterPro" id="IPR009045">
    <property type="entry name" value="Zn_M74/Hedgehog-like"/>
</dbReference>
<evidence type="ECO:0000256" key="1">
    <source>
        <dbReference type="ARBA" id="ARBA00001362"/>
    </source>
</evidence>
<evidence type="ECO:0000256" key="8">
    <source>
        <dbReference type="ARBA" id="ARBA00023316"/>
    </source>
</evidence>
<dbReference type="EMBL" id="RJKX01000014">
    <property type="protein sequence ID" value="ROP90996.1"/>
    <property type="molecule type" value="Genomic_DNA"/>
</dbReference>
<evidence type="ECO:0000256" key="3">
    <source>
        <dbReference type="ARBA" id="ARBA00022723"/>
    </source>
</evidence>
<comment type="cofactor">
    <cofactor evidence="9">
        <name>Zn(2+)</name>
        <dbReference type="ChEBI" id="CHEBI:29105"/>
    </cofactor>
    <text evidence="9">Binds 1 zinc ion per subunit.</text>
</comment>
<keyword evidence="2 9" id="KW-0645">Protease</keyword>
<evidence type="ECO:0000313" key="11">
    <source>
        <dbReference type="Proteomes" id="UP000278222"/>
    </source>
</evidence>
<evidence type="ECO:0000256" key="7">
    <source>
        <dbReference type="ARBA" id="ARBA00023049"/>
    </source>
</evidence>
<dbReference type="InterPro" id="IPR000755">
    <property type="entry name" value="A_A_dipeptidase"/>
</dbReference>
<dbReference type="SUPFAM" id="SSF55166">
    <property type="entry name" value="Hedgehog/DD-peptidase"/>
    <property type="match status" value="1"/>
</dbReference>
<keyword evidence="6 9" id="KW-0224">Dipeptidase</keyword>
<feature type="binding site" evidence="9">
    <location>
        <position position="100"/>
    </location>
    <ligand>
        <name>Zn(2+)</name>
        <dbReference type="ChEBI" id="CHEBI:29105"/>
        <note>catalytic</note>
    </ligand>
</feature>
<comment type="caution">
    <text evidence="10">The sequence shown here is derived from an EMBL/GenBank/DDBJ whole genome shotgun (WGS) entry which is preliminary data.</text>
</comment>
<evidence type="ECO:0000256" key="9">
    <source>
        <dbReference type="HAMAP-Rule" id="MF_01924"/>
    </source>
</evidence>
<evidence type="ECO:0000256" key="2">
    <source>
        <dbReference type="ARBA" id="ARBA00022670"/>
    </source>
</evidence>
<keyword evidence="8" id="KW-0961">Cell wall biogenesis/degradation</keyword>
<dbReference type="RefSeq" id="WP_123690551.1">
    <property type="nucleotide sequence ID" value="NZ_AP019700.1"/>
</dbReference>
<reference evidence="10 11" key="1">
    <citation type="submission" date="2018-11" db="EMBL/GenBank/DDBJ databases">
        <title>Genomic Encyclopedia of Type Strains, Phase IV (KMG-IV): sequencing the most valuable type-strain genomes for metagenomic binning, comparative biology and taxonomic classification.</title>
        <authorList>
            <person name="Goeker M."/>
        </authorList>
    </citation>
    <scope>NUCLEOTIDE SEQUENCE [LARGE SCALE GENOMIC DNA]</scope>
    <source>
        <strain evidence="10 11">DSM 5900</strain>
    </source>
</reference>
<protein>
    <recommendedName>
        <fullName evidence="9">D-alanyl-D-alanine dipeptidase</fullName>
        <shortName evidence="9">D-Ala-D-Ala dipeptidase</shortName>
        <ecNumber evidence="9">3.4.13.22</ecNumber>
    </recommendedName>
</protein>
<comment type="similarity">
    <text evidence="9">Belongs to the peptidase M15D family.</text>
</comment>
<keyword evidence="7 9" id="KW-0482">Metalloprotease</keyword>
<dbReference type="CDD" id="cd14840">
    <property type="entry name" value="D-Ala-D-Ala_dipeptidase_Aad"/>
    <property type="match status" value="1"/>
</dbReference>
<dbReference type="EC" id="3.4.13.22" evidence="9"/>
<dbReference type="GO" id="GO:0071555">
    <property type="term" value="P:cell wall organization"/>
    <property type="evidence" value="ECO:0007669"/>
    <property type="project" value="UniProtKB-KW"/>
</dbReference>
<sequence length="182" mass="19971">MLVPVDAQQSGIIVTLAYGTPDNLSGRPIYLNPICLLQVEAAAKLAHAARLAQALGLGLQIFDAYRPPEAQWRLWEACPDPTFVADPRRGSPHSRGIAIDLTLVDGNGRALEMGTGFDAVVDQSHHARTDVSPEAQRNRLLLLGLMTAAGWDNYSKEWWHYQLFDAKRYPLIADGAMAPPLM</sequence>
<accession>A0A3N1LKP2</accession>
<name>A0A3N1LKP2_9PROT</name>
<dbReference type="Gene3D" id="3.30.1380.10">
    <property type="match status" value="1"/>
</dbReference>
<dbReference type="GO" id="GO:0006508">
    <property type="term" value="P:proteolysis"/>
    <property type="evidence" value="ECO:0007669"/>
    <property type="project" value="UniProtKB-KW"/>
</dbReference>
<dbReference type="PANTHER" id="PTHR43126:SF1">
    <property type="entry name" value="D-ALANYL-D-ALANINE DIPEPTIDASE"/>
    <property type="match status" value="1"/>
</dbReference>
<dbReference type="NCBIfam" id="NF007557">
    <property type="entry name" value="PRK10178.1"/>
    <property type="match status" value="1"/>
</dbReference>
<keyword evidence="5 9" id="KW-0862">Zinc</keyword>
<feature type="binding site" evidence="9">
    <location>
        <position position="93"/>
    </location>
    <ligand>
        <name>Zn(2+)</name>
        <dbReference type="ChEBI" id="CHEBI:29105"/>
        <note>catalytic</note>
    </ligand>
</feature>
<dbReference type="OrthoDB" id="9801430at2"/>